<comment type="caution">
    <text evidence="1">The sequence shown here is derived from an EMBL/GenBank/DDBJ whole genome shotgun (WGS) entry which is preliminary data.</text>
</comment>
<gene>
    <name evidence="1" type="ORF">V1634_12195</name>
</gene>
<name>A0ABU7SCB5_9ACTN</name>
<dbReference type="RefSeq" id="WP_331207895.1">
    <property type="nucleotide sequence ID" value="NZ_JAZGQL010000008.1"/>
</dbReference>
<dbReference type="Proteomes" id="UP001339911">
    <property type="component" value="Unassembled WGS sequence"/>
</dbReference>
<dbReference type="SUPFAM" id="SSF52540">
    <property type="entry name" value="P-loop containing nucleoside triphosphate hydrolases"/>
    <property type="match status" value="2"/>
</dbReference>
<reference evidence="1 2" key="1">
    <citation type="submission" date="2024-01" db="EMBL/GenBank/DDBJ databases">
        <title>Genome insights into Plantactinospora veratri sp. nov.</title>
        <authorList>
            <person name="Wang L."/>
        </authorList>
    </citation>
    <scope>NUCLEOTIDE SEQUENCE [LARGE SCALE GENOMIC DNA]</scope>
    <source>
        <strain evidence="1 2">NEAU-FHS4</strain>
    </source>
</reference>
<evidence type="ECO:0000313" key="1">
    <source>
        <dbReference type="EMBL" id="MEE6307584.1"/>
    </source>
</evidence>
<evidence type="ECO:0000313" key="2">
    <source>
        <dbReference type="Proteomes" id="UP001339911"/>
    </source>
</evidence>
<proteinExistence type="predicted"/>
<accession>A0ABU7SCB5</accession>
<keyword evidence="2" id="KW-1185">Reference proteome</keyword>
<protein>
    <recommendedName>
        <fullName evidence="3">ATP-binding protein</fullName>
    </recommendedName>
</protein>
<organism evidence="1 2">
    <name type="scientific">Plantactinospora veratri</name>
    <dbReference type="NCBI Taxonomy" id="1436122"/>
    <lineage>
        <taxon>Bacteria</taxon>
        <taxon>Bacillati</taxon>
        <taxon>Actinomycetota</taxon>
        <taxon>Actinomycetes</taxon>
        <taxon>Micromonosporales</taxon>
        <taxon>Micromonosporaceae</taxon>
        <taxon>Plantactinospora</taxon>
    </lineage>
</organism>
<evidence type="ECO:0008006" key="3">
    <source>
        <dbReference type="Google" id="ProtNLM"/>
    </source>
</evidence>
<dbReference type="EMBL" id="JAZGQL010000008">
    <property type="protein sequence ID" value="MEE6307584.1"/>
    <property type="molecule type" value="Genomic_DNA"/>
</dbReference>
<sequence>MTPGPMSPPADASVGPQATGTAPLPVLWLYGPPAVGKSTVAWELFTRLSRQIPTAYVDLDQLGMCYGAPTPDNWAPEPASDPGRHRRQTRNLNLLAANVRSAGARCLVASGVVDAVRGIDVDLLPEAALTARRLRGEPSELRQRLAGRARAGDEAVDGVLAYAAALDRNHPTDLCVDTTGRSVTEVAKLVLAGTGGWPALTGPRTATTGPYPSYPAGPGEILWLCGATAVGKSTVGWQVYTTLRSAGRHAAFVDLGQLGFYRPAGPPTPRNHRLRAGNLAAVWQTFRATGLRRLVVVGPADDAEAVRTYREALPSVRITLCRLHAGRDSIAERVVLRGRGQGPLIAGDDLRGQPAARLRQITADATAEAEALEDAALGQMRVDTDGRTVPDIAGEVLRQLGWLD</sequence>
<dbReference type="Gene3D" id="3.40.50.300">
    <property type="entry name" value="P-loop containing nucleotide triphosphate hydrolases"/>
    <property type="match status" value="2"/>
</dbReference>
<dbReference type="InterPro" id="IPR027417">
    <property type="entry name" value="P-loop_NTPase"/>
</dbReference>